<dbReference type="Pfam" id="PF02646">
    <property type="entry name" value="RmuC"/>
    <property type="match status" value="1"/>
</dbReference>
<dbReference type="EMBL" id="CAFAAF010000053">
    <property type="protein sequence ID" value="CAB4789879.1"/>
    <property type="molecule type" value="Genomic_DNA"/>
</dbReference>
<proteinExistence type="predicted"/>
<dbReference type="PANTHER" id="PTHR30563">
    <property type="entry name" value="DNA RECOMBINATION PROTEIN RMUC"/>
    <property type="match status" value="1"/>
</dbReference>
<gene>
    <name evidence="4" type="ORF">UFOPK2978_00481</name>
    <name evidence="5" type="ORF">UFOPK4307_00875</name>
</gene>
<dbReference type="InterPro" id="IPR003798">
    <property type="entry name" value="DNA_recombination_RmuC"/>
</dbReference>
<keyword evidence="1 3" id="KW-0175">Coiled coil</keyword>
<evidence type="ECO:0000313" key="4">
    <source>
        <dbReference type="EMBL" id="CAB4789879.1"/>
    </source>
</evidence>
<keyword evidence="2" id="KW-0233">DNA recombination</keyword>
<organism evidence="4">
    <name type="scientific">freshwater metagenome</name>
    <dbReference type="NCBI Taxonomy" id="449393"/>
    <lineage>
        <taxon>unclassified sequences</taxon>
        <taxon>metagenomes</taxon>
        <taxon>ecological metagenomes</taxon>
    </lineage>
</organism>
<feature type="coiled-coil region" evidence="3">
    <location>
        <begin position="42"/>
        <end position="93"/>
    </location>
</feature>
<evidence type="ECO:0000256" key="1">
    <source>
        <dbReference type="ARBA" id="ARBA00023054"/>
    </source>
</evidence>
<accession>A0A6J6X0A4</accession>
<evidence type="ECO:0000256" key="3">
    <source>
        <dbReference type="SAM" id="Coils"/>
    </source>
</evidence>
<reference evidence="4" key="1">
    <citation type="submission" date="2020-05" db="EMBL/GenBank/DDBJ databases">
        <authorList>
            <person name="Chiriac C."/>
            <person name="Salcher M."/>
            <person name="Ghai R."/>
            <person name="Kavagutti S V."/>
        </authorList>
    </citation>
    <scope>NUCLEOTIDE SEQUENCE</scope>
</reference>
<dbReference type="EMBL" id="CAFBQO010000146">
    <property type="protein sequence ID" value="CAB5060135.1"/>
    <property type="molecule type" value="Genomic_DNA"/>
</dbReference>
<name>A0A6J6X0A4_9ZZZZ</name>
<evidence type="ECO:0000256" key="2">
    <source>
        <dbReference type="ARBA" id="ARBA00023172"/>
    </source>
</evidence>
<dbReference type="GO" id="GO:0006310">
    <property type="term" value="P:DNA recombination"/>
    <property type="evidence" value="ECO:0007669"/>
    <property type="project" value="UniProtKB-KW"/>
</dbReference>
<protein>
    <submittedName>
        <fullName evidence="4">Unannotated protein</fullName>
    </submittedName>
</protein>
<sequence>MSSALVTLITLIIGLFLGLGLGIWISRIKNTAGSSDSLAQELNDVKVLLKASDERLKAAEEKSQADTKIATQMEEMKATVERMRTQSQEAAEKRIASETQLVSTIDEMRKASTTFFDETKKIAGALASSQTRGKFGEAQLQLLLEQAGLREGHEYDAQRSTTDSDSSGIPDITVHMPGGSKLFIDSKFPFDRFLEAFGTEDQAERDELLAAHTKDLLKHVDALSKRGYHKSQGSPDFVVLFLPFETLLAEALRIDPTLLEKAFKVGVTLATPTTTMALLRTVGHIFTRNQLAENADDITKVAATFLKNITLLHTKIVAVGKAINSTSKAYEDLVPTAEKTVLSPARRIHKLGVAGDKEKLAIEYPDAPADVRALNNPDLDAPDDFIDVEVVEE</sequence>
<evidence type="ECO:0000313" key="5">
    <source>
        <dbReference type="EMBL" id="CAB5060135.1"/>
    </source>
</evidence>
<dbReference type="AlphaFoldDB" id="A0A6J6X0A4"/>
<dbReference type="PANTHER" id="PTHR30563:SF0">
    <property type="entry name" value="DNA RECOMBINATION PROTEIN RMUC"/>
    <property type="match status" value="1"/>
</dbReference>